<comment type="caution">
    <text evidence="2">The sequence shown here is derived from an EMBL/GenBank/DDBJ whole genome shotgun (WGS) entry which is preliminary data.</text>
</comment>
<sequence length="158" mass="18758">MKRYIYITPEDFEEAERNGVKYTTLRQRVYQYGWDIDRAVSTPPRKMRSRKDQIERAEANGISKLTFDSRIYRGWDEETAATKLLIDDEEMREVSREANRKFSDDIYVKCQENGVSPYLLSKRVRLGWSKEKAATTTPEEGRAQGREKLRRNNRRIKV</sequence>
<protein>
    <submittedName>
        <fullName evidence="2">Uncharacterized protein</fullName>
    </submittedName>
</protein>
<dbReference type="RefSeq" id="WP_106589897.1">
    <property type="nucleotide sequence ID" value="NZ_PYAV01000018.1"/>
</dbReference>
<feature type="region of interest" description="Disordered" evidence="1">
    <location>
        <begin position="131"/>
        <end position="158"/>
    </location>
</feature>
<keyword evidence="3" id="KW-1185">Reference proteome</keyword>
<gene>
    <name evidence="2" type="ORF">B0H94_11837</name>
</gene>
<evidence type="ECO:0000313" key="3">
    <source>
        <dbReference type="Proteomes" id="UP000242310"/>
    </source>
</evidence>
<dbReference type="Proteomes" id="UP000242310">
    <property type="component" value="Unassembled WGS sequence"/>
</dbReference>
<feature type="compositionally biased region" description="Basic and acidic residues" evidence="1">
    <location>
        <begin position="131"/>
        <end position="147"/>
    </location>
</feature>
<proteinExistence type="predicted"/>
<accession>A0A2P8H6B3</accession>
<reference evidence="2 3" key="1">
    <citation type="submission" date="2018-03" db="EMBL/GenBank/DDBJ databases">
        <title>Genomic Encyclopedia of Type Strains, Phase III (KMG-III): the genomes of soil and plant-associated and newly described type strains.</title>
        <authorList>
            <person name="Whitman W."/>
        </authorList>
    </citation>
    <scope>NUCLEOTIDE SEQUENCE [LARGE SCALE GENOMIC DNA]</scope>
    <source>
        <strain evidence="2 3">CGMCC 1.07653</strain>
    </source>
</reference>
<feature type="compositionally biased region" description="Basic residues" evidence="1">
    <location>
        <begin position="148"/>
        <end position="158"/>
    </location>
</feature>
<dbReference type="EMBL" id="PYAV01000018">
    <property type="protein sequence ID" value="PSL41724.1"/>
    <property type="molecule type" value="Genomic_DNA"/>
</dbReference>
<name>A0A2P8H6B3_9BACI</name>
<dbReference type="OrthoDB" id="2942008at2"/>
<dbReference type="AlphaFoldDB" id="A0A2P8H6B3"/>
<evidence type="ECO:0000313" key="2">
    <source>
        <dbReference type="EMBL" id="PSL41724.1"/>
    </source>
</evidence>
<evidence type="ECO:0000256" key="1">
    <source>
        <dbReference type="SAM" id="MobiDB-lite"/>
    </source>
</evidence>
<organism evidence="2 3">
    <name type="scientific">Salsuginibacillus halophilus</name>
    <dbReference type="NCBI Taxonomy" id="517424"/>
    <lineage>
        <taxon>Bacteria</taxon>
        <taxon>Bacillati</taxon>
        <taxon>Bacillota</taxon>
        <taxon>Bacilli</taxon>
        <taxon>Bacillales</taxon>
        <taxon>Bacillaceae</taxon>
        <taxon>Salsuginibacillus</taxon>
    </lineage>
</organism>